<reference evidence="2" key="1">
    <citation type="submission" date="2009-12" db="EMBL/GenBank/DDBJ databases">
        <title>Sequence of Clostridiales genomosp. BVAB3 str. UPII9-5.</title>
        <authorList>
            <person name="Madupu R."/>
            <person name="Durkin A.S."/>
            <person name="Torralba M."/>
            <person name="Methe B."/>
            <person name="Sutton G.G."/>
            <person name="Strausberg R.L."/>
            <person name="Nelson K.E."/>
        </authorList>
    </citation>
    <scope>NUCLEOTIDE SEQUENCE [LARGE SCALE GENOMIC DNA]</scope>
    <source>
        <strain evidence="2">W1219</strain>
    </source>
</reference>
<gene>
    <name evidence="1" type="ORF">HMPREF9013_0124</name>
</gene>
<organism evidence="1 2">
    <name type="scientific">Bulleidia extructa W1219</name>
    <dbReference type="NCBI Taxonomy" id="679192"/>
    <lineage>
        <taxon>Bacteria</taxon>
        <taxon>Bacillati</taxon>
        <taxon>Bacillota</taxon>
        <taxon>Erysipelotrichia</taxon>
        <taxon>Erysipelotrichales</taxon>
        <taxon>Erysipelotrichaceae</taxon>
        <taxon>Bulleidia</taxon>
    </lineage>
</organism>
<evidence type="ECO:0000313" key="2">
    <source>
        <dbReference type="Proteomes" id="UP000005017"/>
    </source>
</evidence>
<protein>
    <submittedName>
        <fullName evidence="1">Uncharacterized protein</fullName>
    </submittedName>
</protein>
<dbReference type="EMBL" id="ADFR01000003">
    <property type="protein sequence ID" value="EFC05923.1"/>
    <property type="molecule type" value="Genomic_DNA"/>
</dbReference>
<name>D2MNA1_9FIRM</name>
<dbReference type="AlphaFoldDB" id="D2MNA1"/>
<sequence length="94" mass="11665">MRKWWRIGIKEMDRIESLILFLDVMDMKFSNFKMKENNYRYQFEEISPTRFAVKVNEYQKSKGYVDDTMVTLDNLVWFSFSELKSDERRWLSER</sequence>
<keyword evidence="2" id="KW-1185">Reference proteome</keyword>
<comment type="caution">
    <text evidence="1">The sequence shown here is derived from an EMBL/GenBank/DDBJ whole genome shotgun (WGS) entry which is preliminary data.</text>
</comment>
<dbReference type="STRING" id="679192.HMPREF9013_0124"/>
<dbReference type="Proteomes" id="UP000005017">
    <property type="component" value="Unassembled WGS sequence"/>
</dbReference>
<evidence type="ECO:0000313" key="1">
    <source>
        <dbReference type="EMBL" id="EFC05923.1"/>
    </source>
</evidence>
<accession>D2MNA1</accession>
<proteinExistence type="predicted"/>